<dbReference type="GO" id="GO:0004888">
    <property type="term" value="F:transmembrane signaling receptor activity"/>
    <property type="evidence" value="ECO:0007669"/>
    <property type="project" value="InterPro"/>
</dbReference>
<dbReference type="PANTHER" id="PTHR18945">
    <property type="entry name" value="NEUROTRANSMITTER GATED ION CHANNEL"/>
    <property type="match status" value="1"/>
</dbReference>
<feature type="transmembrane region" description="Helical" evidence="6">
    <location>
        <begin position="121"/>
        <end position="141"/>
    </location>
</feature>
<evidence type="ECO:0000256" key="5">
    <source>
        <dbReference type="SAM" id="MobiDB-lite"/>
    </source>
</evidence>
<dbReference type="InterPro" id="IPR006201">
    <property type="entry name" value="Neur_channel"/>
</dbReference>
<dbReference type="InterPro" id="IPR006202">
    <property type="entry name" value="Neur_chan_lig-bd"/>
</dbReference>
<feature type="domain" description="Neurotransmitter-gated ion-channel transmembrane" evidence="8">
    <location>
        <begin position="116"/>
        <end position="303"/>
    </location>
</feature>
<dbReference type="InterPro" id="IPR036734">
    <property type="entry name" value="Neur_chan_lig-bd_sf"/>
</dbReference>
<organism evidence="9">
    <name type="scientific">Heligmosomoides polygyrus</name>
    <name type="common">Parasitic roundworm</name>
    <dbReference type="NCBI Taxonomy" id="6339"/>
    <lineage>
        <taxon>Eukaryota</taxon>
        <taxon>Metazoa</taxon>
        <taxon>Ecdysozoa</taxon>
        <taxon>Nematoda</taxon>
        <taxon>Chromadorea</taxon>
        <taxon>Rhabditida</taxon>
        <taxon>Rhabditina</taxon>
        <taxon>Rhabditomorpha</taxon>
        <taxon>Strongyloidea</taxon>
        <taxon>Heligmosomidae</taxon>
        <taxon>Heligmosomoides</taxon>
    </lineage>
</organism>
<evidence type="ECO:0000313" key="11">
    <source>
        <dbReference type="WBParaSite" id="HPBE_0000587601-mRNA-1"/>
    </source>
</evidence>
<dbReference type="PROSITE" id="PS00236">
    <property type="entry name" value="NEUROTR_ION_CHANNEL"/>
    <property type="match status" value="1"/>
</dbReference>
<dbReference type="Pfam" id="PF02931">
    <property type="entry name" value="Neur_chan_LBD"/>
    <property type="match status" value="1"/>
</dbReference>
<dbReference type="EMBL" id="UZAH01025556">
    <property type="protein sequence ID" value="VDO66124.1"/>
    <property type="molecule type" value="Genomic_DNA"/>
</dbReference>
<gene>
    <name evidence="9" type="ORF">HPBE_LOCUS5877</name>
</gene>
<accession>A0A3P7Y5P0</accession>
<evidence type="ECO:0000256" key="1">
    <source>
        <dbReference type="ARBA" id="ARBA00004141"/>
    </source>
</evidence>
<evidence type="ECO:0000256" key="4">
    <source>
        <dbReference type="ARBA" id="ARBA00023136"/>
    </source>
</evidence>
<dbReference type="FunFam" id="1.20.58.390:FF:000038">
    <property type="entry name" value="Acetylcholine receptor subunit beta-like 1"/>
    <property type="match status" value="1"/>
</dbReference>
<name>A0A3P7Y5P0_HELPZ</name>
<evidence type="ECO:0000259" key="7">
    <source>
        <dbReference type="Pfam" id="PF02931"/>
    </source>
</evidence>
<dbReference type="InterPro" id="IPR018000">
    <property type="entry name" value="Neurotransmitter_ion_chnl_CS"/>
</dbReference>
<reference evidence="9 10" key="1">
    <citation type="submission" date="2018-11" db="EMBL/GenBank/DDBJ databases">
        <authorList>
            <consortium name="Pathogen Informatics"/>
        </authorList>
    </citation>
    <scope>NUCLEOTIDE SEQUENCE [LARGE SCALE GENOMIC DNA]</scope>
</reference>
<keyword evidence="3 6" id="KW-1133">Transmembrane helix</keyword>
<dbReference type="GO" id="GO:0005230">
    <property type="term" value="F:extracellular ligand-gated monoatomic ion channel activity"/>
    <property type="evidence" value="ECO:0007669"/>
    <property type="project" value="InterPro"/>
</dbReference>
<keyword evidence="2 6" id="KW-0812">Transmembrane</keyword>
<dbReference type="WBParaSite" id="HPBE_0000587601-mRNA-1">
    <property type="protein sequence ID" value="HPBE_0000587601-mRNA-1"/>
    <property type="gene ID" value="HPBE_0000587601"/>
</dbReference>
<dbReference type="GO" id="GO:0016020">
    <property type="term" value="C:membrane"/>
    <property type="evidence" value="ECO:0007669"/>
    <property type="project" value="UniProtKB-SubCell"/>
</dbReference>
<evidence type="ECO:0000313" key="9">
    <source>
        <dbReference type="EMBL" id="VDO66124.1"/>
    </source>
</evidence>
<feature type="compositionally biased region" description="Polar residues" evidence="5">
    <location>
        <begin position="333"/>
        <end position="351"/>
    </location>
</feature>
<reference evidence="11" key="2">
    <citation type="submission" date="2019-09" db="UniProtKB">
        <authorList>
            <consortium name="WormBaseParasite"/>
        </authorList>
    </citation>
    <scope>IDENTIFICATION</scope>
</reference>
<evidence type="ECO:0000256" key="3">
    <source>
        <dbReference type="ARBA" id="ARBA00022989"/>
    </source>
</evidence>
<dbReference type="InterPro" id="IPR036719">
    <property type="entry name" value="Neuro-gated_channel_TM_sf"/>
</dbReference>
<dbReference type="SUPFAM" id="SSF90112">
    <property type="entry name" value="Neurotransmitter-gated ion-channel transmembrane pore"/>
    <property type="match status" value="1"/>
</dbReference>
<dbReference type="InterPro" id="IPR038050">
    <property type="entry name" value="Neuro_actylchol_rec"/>
</dbReference>
<proteinExistence type="predicted"/>
<comment type="subcellular location">
    <subcellularLocation>
        <location evidence="1">Membrane</location>
        <topology evidence="1">Multi-pass membrane protein</topology>
    </subcellularLocation>
</comment>
<evidence type="ECO:0000256" key="6">
    <source>
        <dbReference type="SAM" id="Phobius"/>
    </source>
</evidence>
<feature type="compositionally biased region" description="Basic and acidic residues" evidence="5">
    <location>
        <begin position="320"/>
        <end position="332"/>
    </location>
</feature>
<evidence type="ECO:0000256" key="2">
    <source>
        <dbReference type="ARBA" id="ARBA00022692"/>
    </source>
</evidence>
<keyword evidence="4 6" id="KW-0472">Membrane</keyword>
<feature type="transmembrane region" description="Helical" evidence="6">
    <location>
        <begin position="153"/>
        <end position="176"/>
    </location>
</feature>
<dbReference type="AlphaFoldDB" id="A0A3P7Y5P0"/>
<dbReference type="Gene3D" id="1.20.58.390">
    <property type="entry name" value="Neurotransmitter-gated ion-channel transmembrane domain"/>
    <property type="match status" value="1"/>
</dbReference>
<dbReference type="OrthoDB" id="5975154at2759"/>
<dbReference type="Pfam" id="PF02932">
    <property type="entry name" value="Neur_chan_memb"/>
    <property type="match status" value="1"/>
</dbReference>
<dbReference type="SUPFAM" id="SSF63712">
    <property type="entry name" value="Nicotinic receptor ligand binding domain-like"/>
    <property type="match status" value="1"/>
</dbReference>
<dbReference type="Gene3D" id="2.70.170.10">
    <property type="entry name" value="Neurotransmitter-gated ion-channel ligand-binding domain"/>
    <property type="match status" value="1"/>
</dbReference>
<dbReference type="InterPro" id="IPR006029">
    <property type="entry name" value="Neurotrans-gated_channel_TM"/>
</dbReference>
<feature type="region of interest" description="Disordered" evidence="5">
    <location>
        <begin position="309"/>
        <end position="356"/>
    </location>
</feature>
<keyword evidence="10" id="KW-1185">Reference proteome</keyword>
<evidence type="ECO:0000259" key="8">
    <source>
        <dbReference type="Pfam" id="PF02932"/>
    </source>
</evidence>
<protein>
    <submittedName>
        <fullName evidence="11">Neur_chan_LBD domain-containing protein</fullName>
    </submittedName>
</protein>
<feature type="domain" description="Neurotransmitter-gated ion-channel ligand-binding" evidence="7">
    <location>
        <begin position="2"/>
        <end position="86"/>
    </location>
</feature>
<sequence>MCNVVINYQGDMLWVPPAIYKSSCIIDVEFFPFDEQVCTLVFGSWTYNENEIKLEFEQAELADLSEYAPSSIWDVIDAPASLVNKRSRIEFQEKIALLYRCAHHSDCPDVISQHDGEKMTLTTYVLLSIVVSLLLVSKILPPTSSTIPLIAKYNLLVFVLNVFTILITVVIINVYFREPAIHRMPAWVKAVFIEFLPRVMCMKRPKSKFKKVLKPPKPKAVTQLPGIGQFTISPTAHHPLCPSADEKTASVNIYNNPMELKRDPLMMPYYPLSADALRAIDAIDYIVEHLRKDEENKIHIRPWLAEFSTEPSPGGQRLDSSGRLDHRRRDNPFTRSRANHSTTRASHTGATTDDPKRAAKDWINMNIILQTCSIKI</sequence>
<dbReference type="Proteomes" id="UP000050761">
    <property type="component" value="Unassembled WGS sequence"/>
</dbReference>
<evidence type="ECO:0000313" key="10">
    <source>
        <dbReference type="Proteomes" id="UP000050761"/>
    </source>
</evidence>